<keyword evidence="5" id="KW-1133">Transmembrane helix</keyword>
<dbReference type="PROSITE" id="PS50088">
    <property type="entry name" value="ANK_REPEAT"/>
    <property type="match status" value="2"/>
</dbReference>
<dbReference type="PROSITE" id="PS50297">
    <property type="entry name" value="ANK_REP_REGION"/>
    <property type="match status" value="1"/>
</dbReference>
<evidence type="ECO:0000313" key="6">
    <source>
        <dbReference type="EMBL" id="CAE4663468.1"/>
    </source>
</evidence>
<feature type="region of interest" description="Disordered" evidence="4">
    <location>
        <begin position="1"/>
        <end position="91"/>
    </location>
</feature>
<keyword evidence="2 3" id="KW-0040">ANK repeat</keyword>
<feature type="compositionally biased region" description="Polar residues" evidence="4">
    <location>
        <begin position="615"/>
        <end position="636"/>
    </location>
</feature>
<organism evidence="6">
    <name type="scientific">Alexandrium monilatum</name>
    <dbReference type="NCBI Taxonomy" id="311494"/>
    <lineage>
        <taxon>Eukaryota</taxon>
        <taxon>Sar</taxon>
        <taxon>Alveolata</taxon>
        <taxon>Dinophyceae</taxon>
        <taxon>Gonyaulacales</taxon>
        <taxon>Pyrocystaceae</taxon>
        <taxon>Alexandrium</taxon>
    </lineage>
</organism>
<dbReference type="InterPro" id="IPR002110">
    <property type="entry name" value="Ankyrin_rpt"/>
</dbReference>
<sequence length="1638" mass="181314">MAEAEAASEEEEDLDDEEPAEPDVTRRAAKLGGPRGSAERKAPLRLPGVHRHGRPRQAEEDPARSLVLRSATGATQASQAMARAREPSEEDVLRDQLAKEMKRVMDHLVRHRPEELRSVVSRWPQDWSPEDLRNLRRYKVLGLLSFEGPVGYKRPVTPKRTSSLKDTIFTPLGLEPGNCLSEAEKQSACEDTSRHARFLRDDFVLGKQVLTDFSLLHVAVYSQPELAIRHINALVGARADVNAPATYQAAFVEDRPSSAGTPKAPVDHEPSLATVAAVHLAVCLGRAGVVRALLDARASPDSRATFDTIPDFTALHVAAAVARRRAEQARSAVTGEPVLDRRRALRLEDSRDSAYEVVGVLLAAKADVRAADLSGRSCLKMIWELGPDHMEKWTMHLGEVERLLLKAELSTVGAHKSVEMDMESSIFGGAHVRLPDESELSAEEKAALLEHSCQRHANGEVAPLDRRALSSLFGVEFRVSNPGDASKGVPVECVITASSDGGRTGTFLFPRYIASEKHGRFSSFGPQPGSEGVGSARAEDTRSLSKFARRKAWSRLGVVVQGYMHFEKMVEHLRSHAAHLRRRTLRTAVRRFATSPSLSFVLEEEGSSGVPPRPSTTTSAVAKSRTTMDTGLQSPSELTEGCAHVDTVLDMPLPPGARYKKTWVFRKGCLLHYASYLVAKAEEEQASAANLRVRQQALEDLQLVLDARANVHARAYYRGRAGAYCTTTALHVVSAAGCVVAAEMLLKAKASVEVTSTMNGMPYYHPLHNAAHCGHARLCRLLLQARANPNTTNNEGRTGLHLAVRQNHIGIVRLLVEAKGNVVLRDRQVGSKRCGAGGLTPLDMCRRATRQYSENERAEIMALLAPSFNGVNSLLFDLHTMAINSDASIGGFLVDQALRDTKPEVQRVVSQLKEDATTERREQPEDDVEMTPLDYMASIIENAPRVGVRVLRTLLLDDPDMEDSVRGALPSRANMRPRNQDSCLPWRRNGWFISDFLCAYTPDTNLDRRDQDLVPAGHERWPCWRHSEDLPDPSWHRDLAPAPGARGRRAGDADVQVKVLLLANAIDVRLLRSFARVRHLDVFSELVVQAIIGCTFDQVASAVMLLVSLEEVTLFLLFMRWSRASDEHQTWRCLCWCITTAIAIKEISIHCYCFGQHVRMGWPKREFLLTHTWSHTFKLLRLVCLVLLVLETRLTFQLENEAPTLEQVLTIGAFGEEHSARKLLGANIVIQGLQIVLLLRNASPEAEFGRHILSIIHSFGRLWAILVVMVCFFFSFSFAFFVMDADLSLMDLMGKVYRGLLLADGDGLDFMEGKRRFPEGGTHTVESFLSCLATFLFTICLLNISIAVFTTEYAKALEDSYLHFWQHRSFLCMQTLLGPRWPWGASELGPRGRCALNAAKRLRQRGLRLLRRAHCRLRRPGFSEDGGEPMTDGGHEDPEEVHLVLCAGVVAVLLSVVLSLVSFMLPVHAVFSAVFLAIALCGMQAMAVRTEAMAASRCEGGKKFFLWICHRADFTSKFFTHEEVQKEDIDELRGLVETGMSELMHGMAAIAQMDLGRRMEELEARVTDIDRRVRAESKGDAAKAGAAAQPALAAAAAEVREAEREARAEVAGAPELAYLSEEDPLDSLEWAAAHVRGT</sequence>
<feature type="repeat" description="ANK" evidence="3">
    <location>
        <begin position="766"/>
        <end position="794"/>
    </location>
</feature>
<feature type="repeat" description="ANK" evidence="3">
    <location>
        <begin position="795"/>
        <end position="827"/>
    </location>
</feature>
<dbReference type="PANTHER" id="PTHR24198:SF185">
    <property type="entry name" value="ANKYRIN-3"/>
    <property type="match status" value="1"/>
</dbReference>
<dbReference type="SMART" id="SM00248">
    <property type="entry name" value="ANK"/>
    <property type="match status" value="5"/>
</dbReference>
<dbReference type="SUPFAM" id="SSF48403">
    <property type="entry name" value="Ankyrin repeat"/>
    <property type="match status" value="2"/>
</dbReference>
<evidence type="ECO:0008006" key="7">
    <source>
        <dbReference type="Google" id="ProtNLM"/>
    </source>
</evidence>
<keyword evidence="1" id="KW-0677">Repeat</keyword>
<keyword evidence="5" id="KW-0812">Transmembrane</keyword>
<feature type="transmembrane region" description="Helical" evidence="5">
    <location>
        <begin position="1443"/>
        <end position="1463"/>
    </location>
</feature>
<evidence type="ECO:0000256" key="5">
    <source>
        <dbReference type="SAM" id="Phobius"/>
    </source>
</evidence>
<evidence type="ECO:0000256" key="1">
    <source>
        <dbReference type="ARBA" id="ARBA00022737"/>
    </source>
</evidence>
<name>A0A7S4T2C9_9DINO</name>
<gene>
    <name evidence="6" type="ORF">AMON00008_LOCUS61359</name>
</gene>
<feature type="region of interest" description="Disordered" evidence="4">
    <location>
        <begin position="603"/>
        <end position="636"/>
    </location>
</feature>
<accession>A0A7S4T2C9</accession>
<evidence type="ECO:0000256" key="4">
    <source>
        <dbReference type="SAM" id="MobiDB-lite"/>
    </source>
</evidence>
<evidence type="ECO:0000256" key="3">
    <source>
        <dbReference type="PROSITE-ProRule" id="PRU00023"/>
    </source>
</evidence>
<proteinExistence type="predicted"/>
<dbReference type="GO" id="GO:0005737">
    <property type="term" value="C:cytoplasm"/>
    <property type="evidence" value="ECO:0007669"/>
    <property type="project" value="TreeGrafter"/>
</dbReference>
<feature type="compositionally biased region" description="Acidic residues" evidence="4">
    <location>
        <begin position="1"/>
        <end position="21"/>
    </location>
</feature>
<feature type="transmembrane region" description="Helical" evidence="5">
    <location>
        <begin position="1327"/>
        <end position="1349"/>
    </location>
</feature>
<keyword evidence="5" id="KW-0472">Membrane</keyword>
<evidence type="ECO:0000256" key="2">
    <source>
        <dbReference type="ARBA" id="ARBA00023043"/>
    </source>
</evidence>
<dbReference type="EMBL" id="HBNR01085657">
    <property type="protein sequence ID" value="CAE4663468.1"/>
    <property type="molecule type" value="Transcribed_RNA"/>
</dbReference>
<feature type="transmembrane region" description="Helical" evidence="5">
    <location>
        <begin position="1469"/>
        <end position="1488"/>
    </location>
</feature>
<feature type="region of interest" description="Disordered" evidence="4">
    <location>
        <begin position="520"/>
        <end position="541"/>
    </location>
</feature>
<dbReference type="PANTHER" id="PTHR24198">
    <property type="entry name" value="ANKYRIN REPEAT AND PROTEIN KINASE DOMAIN-CONTAINING PROTEIN"/>
    <property type="match status" value="1"/>
</dbReference>
<dbReference type="Pfam" id="PF12796">
    <property type="entry name" value="Ank_2"/>
    <property type="match status" value="1"/>
</dbReference>
<dbReference type="Gene3D" id="1.25.40.20">
    <property type="entry name" value="Ankyrin repeat-containing domain"/>
    <property type="match status" value="2"/>
</dbReference>
<feature type="transmembrane region" description="Helical" evidence="5">
    <location>
        <begin position="1262"/>
        <end position="1283"/>
    </location>
</feature>
<dbReference type="InterPro" id="IPR036770">
    <property type="entry name" value="Ankyrin_rpt-contain_sf"/>
</dbReference>
<reference evidence="6" key="1">
    <citation type="submission" date="2021-01" db="EMBL/GenBank/DDBJ databases">
        <authorList>
            <person name="Corre E."/>
            <person name="Pelletier E."/>
            <person name="Niang G."/>
            <person name="Scheremetjew M."/>
            <person name="Finn R."/>
            <person name="Kale V."/>
            <person name="Holt S."/>
            <person name="Cochrane G."/>
            <person name="Meng A."/>
            <person name="Brown T."/>
            <person name="Cohen L."/>
        </authorList>
    </citation>
    <scope>NUCLEOTIDE SEQUENCE</scope>
    <source>
        <strain evidence="6">CCMP3105</strain>
    </source>
</reference>
<protein>
    <recommendedName>
        <fullName evidence="7">Ion transport domain-containing protein</fullName>
    </recommendedName>
</protein>